<protein>
    <submittedName>
        <fullName evidence="1">Uncharacterized protein</fullName>
    </submittedName>
</protein>
<dbReference type="EMBL" id="LAZR01060081">
    <property type="protein sequence ID" value="KKK66432.1"/>
    <property type="molecule type" value="Genomic_DNA"/>
</dbReference>
<comment type="caution">
    <text evidence="1">The sequence shown here is derived from an EMBL/GenBank/DDBJ whole genome shotgun (WGS) entry which is preliminary data.</text>
</comment>
<name>A0A0F8XBD4_9ZZZZ</name>
<gene>
    <name evidence="1" type="ORF">LCGC14_2964130</name>
</gene>
<reference evidence="1" key="1">
    <citation type="journal article" date="2015" name="Nature">
        <title>Complex archaea that bridge the gap between prokaryotes and eukaryotes.</title>
        <authorList>
            <person name="Spang A."/>
            <person name="Saw J.H."/>
            <person name="Jorgensen S.L."/>
            <person name="Zaremba-Niedzwiedzka K."/>
            <person name="Martijn J."/>
            <person name="Lind A.E."/>
            <person name="van Eijk R."/>
            <person name="Schleper C."/>
            <person name="Guy L."/>
            <person name="Ettema T.J."/>
        </authorList>
    </citation>
    <scope>NUCLEOTIDE SEQUENCE</scope>
</reference>
<dbReference type="AlphaFoldDB" id="A0A0F8XBD4"/>
<organism evidence="1">
    <name type="scientific">marine sediment metagenome</name>
    <dbReference type="NCBI Taxonomy" id="412755"/>
    <lineage>
        <taxon>unclassified sequences</taxon>
        <taxon>metagenomes</taxon>
        <taxon>ecological metagenomes</taxon>
    </lineage>
</organism>
<proteinExistence type="predicted"/>
<evidence type="ECO:0000313" key="1">
    <source>
        <dbReference type="EMBL" id="KKK66432.1"/>
    </source>
</evidence>
<sequence>MMNASILSSEYYFGMREGVRRFAHRRAGVQYVGTSGKTLKEALAEVEKEEANEKKLCVGGSGGGATV</sequence>
<accession>A0A0F8XBD4</accession>